<dbReference type="AlphaFoldDB" id="A0A2B8BDR3"/>
<evidence type="ECO:0000313" key="1">
    <source>
        <dbReference type="EMBL" id="PGH59494.1"/>
    </source>
</evidence>
<organism evidence="1 2">
    <name type="scientific">Azospirillum palustre</name>
    <dbReference type="NCBI Taxonomy" id="2044885"/>
    <lineage>
        <taxon>Bacteria</taxon>
        <taxon>Pseudomonadati</taxon>
        <taxon>Pseudomonadota</taxon>
        <taxon>Alphaproteobacteria</taxon>
        <taxon>Rhodospirillales</taxon>
        <taxon>Azospirillaceae</taxon>
        <taxon>Azospirillum</taxon>
    </lineage>
</organism>
<dbReference type="Proteomes" id="UP000225379">
    <property type="component" value="Unassembled WGS sequence"/>
</dbReference>
<accession>A0A2B8BDR3</accession>
<proteinExistence type="predicted"/>
<comment type="caution">
    <text evidence="1">The sequence shown here is derived from an EMBL/GenBank/DDBJ whole genome shotgun (WGS) entry which is preliminary data.</text>
</comment>
<reference evidence="2" key="1">
    <citation type="submission" date="2017-10" db="EMBL/GenBank/DDBJ databases">
        <authorList>
            <person name="Kravchenko I.K."/>
            <person name="Grouzdev D.S."/>
        </authorList>
    </citation>
    <scope>NUCLEOTIDE SEQUENCE [LARGE SCALE GENOMIC DNA]</scope>
    <source>
        <strain evidence="2">B2</strain>
    </source>
</reference>
<evidence type="ECO:0008006" key="3">
    <source>
        <dbReference type="Google" id="ProtNLM"/>
    </source>
</evidence>
<feature type="non-terminal residue" evidence="1">
    <location>
        <position position="77"/>
    </location>
</feature>
<gene>
    <name evidence="1" type="ORF">CRT60_00110</name>
</gene>
<protein>
    <recommendedName>
        <fullName evidence="3">Hyalin</fullName>
    </recommendedName>
</protein>
<sequence length="77" mass="8146">MKASAVFAATDNASGNELWGTDGRRATLLRDIAQGTASSEPQGFIELHGHVYFSADDGVHGRELWSTDGTPGGTRLL</sequence>
<name>A0A2B8BDR3_9PROT</name>
<dbReference type="EMBL" id="PDKW01000021">
    <property type="protein sequence ID" value="PGH59494.1"/>
    <property type="molecule type" value="Genomic_DNA"/>
</dbReference>
<keyword evidence="2" id="KW-1185">Reference proteome</keyword>
<evidence type="ECO:0000313" key="2">
    <source>
        <dbReference type="Proteomes" id="UP000225379"/>
    </source>
</evidence>